<keyword evidence="2" id="KW-1003">Cell membrane</keyword>
<proteinExistence type="predicted"/>
<feature type="transmembrane region" description="Helical" evidence="6">
    <location>
        <begin position="260"/>
        <end position="279"/>
    </location>
</feature>
<feature type="transmembrane region" description="Helical" evidence="6">
    <location>
        <begin position="367"/>
        <end position="389"/>
    </location>
</feature>
<sequence length="504" mass="55590">MMKEQILRGIFSLAGSKVVTLILGIVTTPILVRILGPTQYGQYAFLMSVLGVIWIFVHMGISGGIQKYISEDREIENWSDQVFGFYFWLSMLLAIIATLVIFFMAHLGAVETLLGQEYTTYFYFISIILITGQSYYVLRYTLMGLQKEHISELLPVLHKVVFVVVGLPLAYIGYNVIGVLTGTIVAGILCAAVAFAMLRNYIETSAIYKPNFDKLPVKEFVTYNIWTIILVFLLNSLYHVDLLLLEPMTGSTEAGIYKTALVTAEFVWFIPLAIQRVFIHSTSDMWSQGDTKQITEVASQTTRFVLLLTLLLSLGIASLADPFINLYFGSDYSGAVVPLYLLLPGAVGFAVARPIIGIGQGKGNLRVLVYATGFAAVLNLFLNLVLIPIHGMHGAAVATTMGYGAMVFCSLITARYQGFDPLYDLRLPRIALTAVVTGTTIFVLSNITGQGILSLLVVPPVGFLIFGTLAIATRAIEVDEVQPILKRLPERLANYTNRFLRIIS</sequence>
<evidence type="ECO:0000256" key="6">
    <source>
        <dbReference type="SAM" id="Phobius"/>
    </source>
</evidence>
<accession>A0A2A2FJX5</accession>
<feature type="transmembrane region" description="Helical" evidence="6">
    <location>
        <begin position="12"/>
        <end position="32"/>
    </location>
</feature>
<organism evidence="7 8">
    <name type="scientific">Halorubrum salipaludis</name>
    <dbReference type="NCBI Taxonomy" id="2032630"/>
    <lineage>
        <taxon>Archaea</taxon>
        <taxon>Methanobacteriati</taxon>
        <taxon>Methanobacteriota</taxon>
        <taxon>Stenosarchaea group</taxon>
        <taxon>Halobacteria</taxon>
        <taxon>Halobacteriales</taxon>
        <taxon>Haloferacaceae</taxon>
        <taxon>Halorubrum</taxon>
    </lineage>
</organism>
<protein>
    <submittedName>
        <fullName evidence="7">Polysaccharide biosynthesis protein</fullName>
    </submittedName>
</protein>
<dbReference type="InterPro" id="IPR002797">
    <property type="entry name" value="Polysacc_synth"/>
</dbReference>
<feature type="transmembrane region" description="Helical" evidence="6">
    <location>
        <begin position="177"/>
        <end position="199"/>
    </location>
</feature>
<name>A0A2A2FJX5_9EURY</name>
<evidence type="ECO:0000256" key="2">
    <source>
        <dbReference type="ARBA" id="ARBA00022475"/>
    </source>
</evidence>
<feature type="transmembrane region" description="Helical" evidence="6">
    <location>
        <begin position="451"/>
        <end position="472"/>
    </location>
</feature>
<feature type="transmembrane region" description="Helical" evidence="6">
    <location>
        <begin position="220"/>
        <end position="240"/>
    </location>
</feature>
<evidence type="ECO:0000256" key="4">
    <source>
        <dbReference type="ARBA" id="ARBA00022989"/>
    </source>
</evidence>
<reference evidence="7 8" key="1">
    <citation type="submission" date="2017-08" db="EMBL/GenBank/DDBJ databases">
        <title>The strain WRN001 was isolated from Binhai saline alkaline soil, Tianjin, China.</title>
        <authorList>
            <person name="Liu D."/>
            <person name="Zhang G."/>
        </authorList>
    </citation>
    <scope>NUCLEOTIDE SEQUENCE [LARGE SCALE GENOMIC DNA]</scope>
    <source>
        <strain evidence="7 8">WN019</strain>
    </source>
</reference>
<feature type="transmembrane region" description="Helical" evidence="6">
    <location>
        <begin position="150"/>
        <end position="171"/>
    </location>
</feature>
<keyword evidence="4 6" id="KW-1133">Transmembrane helix</keyword>
<feature type="transmembrane region" description="Helical" evidence="6">
    <location>
        <begin position="85"/>
        <end position="109"/>
    </location>
</feature>
<comment type="subcellular location">
    <subcellularLocation>
        <location evidence="1">Cell membrane</location>
        <topology evidence="1">Multi-pass membrane protein</topology>
    </subcellularLocation>
</comment>
<gene>
    <name evidence="7" type="ORF">CK500_05395</name>
</gene>
<evidence type="ECO:0000256" key="5">
    <source>
        <dbReference type="ARBA" id="ARBA00023136"/>
    </source>
</evidence>
<dbReference type="InterPro" id="IPR050833">
    <property type="entry name" value="Poly_Biosynth_Transport"/>
</dbReference>
<comment type="caution">
    <text evidence="7">The sequence shown here is derived from an EMBL/GenBank/DDBJ whole genome shotgun (WGS) entry which is preliminary data.</text>
</comment>
<feature type="transmembrane region" description="Helical" evidence="6">
    <location>
        <begin position="44"/>
        <end position="65"/>
    </location>
</feature>
<evidence type="ECO:0000313" key="8">
    <source>
        <dbReference type="Proteomes" id="UP000218083"/>
    </source>
</evidence>
<dbReference type="Proteomes" id="UP000218083">
    <property type="component" value="Unassembled WGS sequence"/>
</dbReference>
<dbReference type="PANTHER" id="PTHR30250">
    <property type="entry name" value="PST FAMILY PREDICTED COLANIC ACID TRANSPORTER"/>
    <property type="match status" value="1"/>
</dbReference>
<feature type="transmembrane region" description="Helical" evidence="6">
    <location>
        <begin position="426"/>
        <end position="445"/>
    </location>
</feature>
<dbReference type="GO" id="GO:0005886">
    <property type="term" value="C:plasma membrane"/>
    <property type="evidence" value="ECO:0007669"/>
    <property type="project" value="UniProtKB-SubCell"/>
</dbReference>
<evidence type="ECO:0000313" key="7">
    <source>
        <dbReference type="EMBL" id="PAU84942.1"/>
    </source>
</evidence>
<feature type="transmembrane region" description="Helical" evidence="6">
    <location>
        <begin position="395"/>
        <end position="414"/>
    </location>
</feature>
<keyword evidence="5 6" id="KW-0472">Membrane</keyword>
<evidence type="ECO:0000256" key="3">
    <source>
        <dbReference type="ARBA" id="ARBA00022692"/>
    </source>
</evidence>
<dbReference type="PANTHER" id="PTHR30250:SF11">
    <property type="entry name" value="O-ANTIGEN TRANSPORTER-RELATED"/>
    <property type="match status" value="1"/>
</dbReference>
<dbReference type="Pfam" id="PF01943">
    <property type="entry name" value="Polysacc_synt"/>
    <property type="match status" value="1"/>
</dbReference>
<evidence type="ECO:0000256" key="1">
    <source>
        <dbReference type="ARBA" id="ARBA00004651"/>
    </source>
</evidence>
<dbReference type="AlphaFoldDB" id="A0A2A2FJX5"/>
<keyword evidence="8" id="KW-1185">Reference proteome</keyword>
<feature type="transmembrane region" description="Helical" evidence="6">
    <location>
        <begin position="121"/>
        <end position="138"/>
    </location>
</feature>
<feature type="transmembrane region" description="Helical" evidence="6">
    <location>
        <begin position="332"/>
        <end position="355"/>
    </location>
</feature>
<dbReference type="EMBL" id="NSKC01000002">
    <property type="protein sequence ID" value="PAU84942.1"/>
    <property type="molecule type" value="Genomic_DNA"/>
</dbReference>
<keyword evidence="3 6" id="KW-0812">Transmembrane</keyword>
<feature type="transmembrane region" description="Helical" evidence="6">
    <location>
        <begin position="300"/>
        <end position="320"/>
    </location>
</feature>